<dbReference type="Pfam" id="PF00313">
    <property type="entry name" value="CSD"/>
    <property type="match status" value="1"/>
</dbReference>
<dbReference type="RefSeq" id="WP_098754285.1">
    <property type="nucleotide sequence ID" value="NZ_WHPN01000344.1"/>
</dbReference>
<proteinExistence type="predicted"/>
<protein>
    <submittedName>
        <fullName evidence="2">Cold shock domain-containing protein</fullName>
    </submittedName>
</protein>
<evidence type="ECO:0000313" key="2">
    <source>
        <dbReference type="EMBL" id="KAF4406951.1"/>
    </source>
</evidence>
<dbReference type="InterPro" id="IPR050181">
    <property type="entry name" value="Cold_shock_domain"/>
</dbReference>
<dbReference type="PANTHER" id="PTHR11544">
    <property type="entry name" value="COLD SHOCK DOMAIN CONTAINING PROTEINS"/>
    <property type="match status" value="1"/>
</dbReference>
<keyword evidence="3" id="KW-1185">Reference proteome</keyword>
<dbReference type="Gene3D" id="2.40.50.140">
    <property type="entry name" value="Nucleic acid-binding proteins"/>
    <property type="match status" value="1"/>
</dbReference>
<dbReference type="EMBL" id="WHPN01000344">
    <property type="protein sequence ID" value="KAF4406951.1"/>
    <property type="molecule type" value="Genomic_DNA"/>
</dbReference>
<accession>A0ABQ7FCY5</accession>
<dbReference type="CDD" id="cd04458">
    <property type="entry name" value="CSP_CDS"/>
    <property type="match status" value="1"/>
</dbReference>
<gene>
    <name evidence="2" type="ORF">GCU69_22530</name>
</gene>
<dbReference type="PROSITE" id="PS51857">
    <property type="entry name" value="CSD_2"/>
    <property type="match status" value="1"/>
</dbReference>
<dbReference type="InterPro" id="IPR011129">
    <property type="entry name" value="CSD"/>
</dbReference>
<dbReference type="SMART" id="SM00357">
    <property type="entry name" value="CSP"/>
    <property type="match status" value="1"/>
</dbReference>
<dbReference type="InterPro" id="IPR002059">
    <property type="entry name" value="CSP_DNA-bd"/>
</dbReference>
<feature type="domain" description="CSD" evidence="1">
    <location>
        <begin position="1"/>
        <end position="65"/>
    </location>
</feature>
<evidence type="ECO:0000259" key="1">
    <source>
        <dbReference type="PROSITE" id="PS51857"/>
    </source>
</evidence>
<dbReference type="PRINTS" id="PR00050">
    <property type="entry name" value="COLDSHOCK"/>
</dbReference>
<dbReference type="SUPFAM" id="SSF50249">
    <property type="entry name" value="Nucleic acid-binding proteins"/>
    <property type="match status" value="1"/>
</dbReference>
<organism evidence="2 3">
    <name type="scientific">Streptomyces lycii</name>
    <dbReference type="NCBI Taxonomy" id="2654337"/>
    <lineage>
        <taxon>Bacteria</taxon>
        <taxon>Bacillati</taxon>
        <taxon>Actinomycetota</taxon>
        <taxon>Actinomycetes</taxon>
        <taxon>Kitasatosporales</taxon>
        <taxon>Streptomycetaceae</taxon>
        <taxon>Streptomyces</taxon>
    </lineage>
</organism>
<sequence length="148" mass="15798">MVTGRVVRFDSARGYGFIAPDHGGEDVFLHVNDLLIPEHHVRAGLAVEFEIEEGERGLKASSVRFAPGAEAPRGGPSSSLPATVVSSAPALRAAPAGDMMCDVLSADEYTRDVTELLLDAVPSLTGDQIRLVRSAMLQFAKRHGWTEG</sequence>
<evidence type="ECO:0000313" key="3">
    <source>
        <dbReference type="Proteomes" id="UP000621266"/>
    </source>
</evidence>
<comment type="caution">
    <text evidence="2">The sequence shown here is derived from an EMBL/GenBank/DDBJ whole genome shotgun (WGS) entry which is preliminary data.</text>
</comment>
<dbReference type="InterPro" id="IPR012340">
    <property type="entry name" value="NA-bd_OB-fold"/>
</dbReference>
<dbReference type="Proteomes" id="UP000621266">
    <property type="component" value="Unassembled WGS sequence"/>
</dbReference>
<name>A0ABQ7FCY5_9ACTN</name>
<reference evidence="2 3" key="1">
    <citation type="submission" date="2019-10" db="EMBL/GenBank/DDBJ databases">
        <title>Streptomyces tenebrisbrunneis sp.nov., an endogenous actinomycete isolated from of Lycium ruthenicum.</title>
        <authorList>
            <person name="Ma L."/>
        </authorList>
    </citation>
    <scope>NUCLEOTIDE SEQUENCE [LARGE SCALE GENOMIC DNA]</scope>
    <source>
        <strain evidence="2 3">TRM 66187</strain>
    </source>
</reference>